<name>A0AAV2TFI7_CALDB</name>
<evidence type="ECO:0000256" key="2">
    <source>
        <dbReference type="SAM" id="SignalP"/>
    </source>
</evidence>
<organism evidence="3 4">
    <name type="scientific">Calicophoron daubneyi</name>
    <name type="common">Rumen fluke</name>
    <name type="synonym">Paramphistomum daubneyi</name>
    <dbReference type="NCBI Taxonomy" id="300641"/>
    <lineage>
        <taxon>Eukaryota</taxon>
        <taxon>Metazoa</taxon>
        <taxon>Spiralia</taxon>
        <taxon>Lophotrochozoa</taxon>
        <taxon>Platyhelminthes</taxon>
        <taxon>Trematoda</taxon>
        <taxon>Digenea</taxon>
        <taxon>Plagiorchiida</taxon>
        <taxon>Pronocephalata</taxon>
        <taxon>Paramphistomoidea</taxon>
        <taxon>Paramphistomidae</taxon>
        <taxon>Calicophoron</taxon>
    </lineage>
</organism>
<proteinExistence type="predicted"/>
<evidence type="ECO:0000313" key="4">
    <source>
        <dbReference type="Proteomes" id="UP001497525"/>
    </source>
</evidence>
<accession>A0AAV2TFI7</accession>
<feature type="chain" id="PRO_5043416232" evidence="2">
    <location>
        <begin position="17"/>
        <end position="95"/>
    </location>
</feature>
<keyword evidence="2" id="KW-0732">Signal</keyword>
<reference evidence="3" key="1">
    <citation type="submission" date="2024-06" db="EMBL/GenBank/DDBJ databases">
        <authorList>
            <person name="Liu X."/>
            <person name="Lenzi L."/>
            <person name="Haldenby T S."/>
            <person name="Uol C."/>
        </authorList>
    </citation>
    <scope>NUCLEOTIDE SEQUENCE</scope>
</reference>
<dbReference type="EMBL" id="CAXLJL010000234">
    <property type="protein sequence ID" value="CAL5134914.1"/>
    <property type="molecule type" value="Genomic_DNA"/>
</dbReference>
<feature type="region of interest" description="Disordered" evidence="1">
    <location>
        <begin position="73"/>
        <end position="95"/>
    </location>
</feature>
<sequence>MYRIAFFCILILSTFAYWHSEQRSGESGTWRRHQDGNSCVETRKQCRLVCPQDEEKCRNVCRKQTRKCKPYKNRDGELRASGSYSMSEVRSETRY</sequence>
<dbReference type="AlphaFoldDB" id="A0AAV2TFI7"/>
<comment type="caution">
    <text evidence="3">The sequence shown here is derived from an EMBL/GenBank/DDBJ whole genome shotgun (WGS) entry which is preliminary data.</text>
</comment>
<feature type="signal peptide" evidence="2">
    <location>
        <begin position="1"/>
        <end position="16"/>
    </location>
</feature>
<protein>
    <submittedName>
        <fullName evidence="3">Uncharacterized protein</fullName>
    </submittedName>
</protein>
<gene>
    <name evidence="3" type="ORF">CDAUBV1_LOCUS9010</name>
</gene>
<dbReference type="Proteomes" id="UP001497525">
    <property type="component" value="Unassembled WGS sequence"/>
</dbReference>
<evidence type="ECO:0000256" key="1">
    <source>
        <dbReference type="SAM" id="MobiDB-lite"/>
    </source>
</evidence>
<evidence type="ECO:0000313" key="3">
    <source>
        <dbReference type="EMBL" id="CAL5134914.1"/>
    </source>
</evidence>